<feature type="domain" description="PF0610-like rubredoxin-like zinc beta-ribbon C-terminal" evidence="2">
    <location>
        <begin position="54"/>
        <end position="90"/>
    </location>
</feature>
<dbReference type="PANTHER" id="PTHR40663">
    <property type="match status" value="1"/>
</dbReference>
<gene>
    <name evidence="3" type="ORF">ENL31_01190</name>
</gene>
<reference evidence="3" key="1">
    <citation type="journal article" date="2020" name="mSystems">
        <title>Genome- and Community-Level Interaction Insights into Carbon Utilization and Element Cycling Functions of Hydrothermarchaeota in Hydrothermal Sediment.</title>
        <authorList>
            <person name="Zhou Z."/>
            <person name="Liu Y."/>
            <person name="Xu W."/>
            <person name="Pan J."/>
            <person name="Luo Z.H."/>
            <person name="Li M."/>
        </authorList>
    </citation>
    <scope>NUCLEOTIDE SEQUENCE [LARGE SCALE GENOMIC DNA]</scope>
    <source>
        <strain evidence="3">HyVt-85</strain>
    </source>
</reference>
<proteinExistence type="predicted"/>
<dbReference type="Pfam" id="PF21476">
    <property type="entry name" value="PF0610-like_N"/>
    <property type="match status" value="1"/>
</dbReference>
<feature type="domain" description="PF0610-like winged HTH N-terminal" evidence="1">
    <location>
        <begin position="4"/>
        <end position="47"/>
    </location>
</feature>
<comment type="caution">
    <text evidence="3">The sequence shown here is derived from an EMBL/GenBank/DDBJ whole genome shotgun (WGS) entry which is preliminary data.</text>
</comment>
<dbReference type="InterPro" id="IPR036390">
    <property type="entry name" value="WH_DNA-bd_sf"/>
</dbReference>
<name>A0A7J3T9U7_9ARCH</name>
<evidence type="ECO:0000259" key="2">
    <source>
        <dbReference type="Pfam" id="PF23470"/>
    </source>
</evidence>
<dbReference type="AlphaFoldDB" id="A0A7J3T9U7"/>
<evidence type="ECO:0000313" key="3">
    <source>
        <dbReference type="EMBL" id="HHE75727.1"/>
    </source>
</evidence>
<sequence>MWNTRRGKIAHLISERDRTPSEIARELEIPIKIVLEDLKHISRSSKYGELLILPAKCRKCGYNFRAEIKIPKRCPRCKSMWIEEPRFMLRR</sequence>
<dbReference type="Proteomes" id="UP000886130">
    <property type="component" value="Unassembled WGS sequence"/>
</dbReference>
<dbReference type="InterPro" id="IPR057022">
    <property type="entry name" value="PF0610-like_Zn_ribbon_C"/>
</dbReference>
<dbReference type="PANTHER" id="PTHR40663:SF2">
    <property type="entry name" value="TRANSCRIPTIONAL REGULATOR"/>
    <property type="match status" value="1"/>
</dbReference>
<protein>
    <submittedName>
        <fullName evidence="3">Transcriptional regulator</fullName>
    </submittedName>
</protein>
<evidence type="ECO:0000259" key="1">
    <source>
        <dbReference type="Pfam" id="PF21476"/>
    </source>
</evidence>
<dbReference type="InterPro" id="IPR038767">
    <property type="entry name" value="PF0610-like"/>
</dbReference>
<dbReference type="EMBL" id="DRTM01000088">
    <property type="protein sequence ID" value="HHE75727.1"/>
    <property type="molecule type" value="Genomic_DNA"/>
</dbReference>
<organism evidence="3">
    <name type="scientific">Candidatus Aciduliprofundum boonei</name>
    <dbReference type="NCBI Taxonomy" id="379547"/>
    <lineage>
        <taxon>Archaea</taxon>
        <taxon>Methanobacteriati</taxon>
        <taxon>Thermoplasmatota</taxon>
        <taxon>DHVE2 group</taxon>
        <taxon>Candidatus Aciduliprofundum</taxon>
    </lineage>
</organism>
<dbReference type="SUPFAM" id="SSF46785">
    <property type="entry name" value="Winged helix' DNA-binding domain"/>
    <property type="match status" value="1"/>
</dbReference>
<dbReference type="Pfam" id="PF23470">
    <property type="entry name" value="Zn_ribbon_PF0610"/>
    <property type="match status" value="1"/>
</dbReference>
<accession>A0A7J3T9U7</accession>
<dbReference type="InterPro" id="IPR049159">
    <property type="entry name" value="PF0610-like_wHTH_N"/>
</dbReference>